<dbReference type="PROSITE" id="PS01313">
    <property type="entry name" value="LIPB"/>
    <property type="match status" value="1"/>
</dbReference>
<evidence type="ECO:0000256" key="1">
    <source>
        <dbReference type="ARBA" id="ARBA00004173"/>
    </source>
</evidence>
<keyword evidence="6" id="KW-0012">Acyltransferase</keyword>
<evidence type="ECO:0000256" key="7">
    <source>
        <dbReference type="ARBA" id="ARBA00030797"/>
    </source>
</evidence>
<evidence type="ECO:0000256" key="4">
    <source>
        <dbReference type="ARBA" id="ARBA00012334"/>
    </source>
</evidence>
<dbReference type="CDD" id="cd06141">
    <property type="entry name" value="WRN_exo"/>
    <property type="match status" value="1"/>
</dbReference>
<dbReference type="GO" id="GO:0005739">
    <property type="term" value="C:mitochondrion"/>
    <property type="evidence" value="ECO:0007669"/>
    <property type="project" value="UniProtKB-SubCell"/>
</dbReference>
<dbReference type="FunFam" id="3.30.930.10:FF:000035">
    <property type="entry name" value="Putative lipoyltransferase 2, mitochondrial"/>
    <property type="match status" value="1"/>
</dbReference>
<evidence type="ECO:0000259" key="9">
    <source>
        <dbReference type="PROSITE" id="PS51733"/>
    </source>
</evidence>
<dbReference type="SUPFAM" id="SSF53098">
    <property type="entry name" value="Ribonuclease H-like"/>
    <property type="match status" value="1"/>
</dbReference>
<accession>A0AAD7ZBN1</accession>
<keyword evidence="11" id="KW-1185">Reference proteome</keyword>
<reference evidence="10" key="1">
    <citation type="journal article" date="2023" name="IScience">
        <title>Live-bearing cockroach genome reveals convergent evolutionary mechanisms linked to viviparity in insects and beyond.</title>
        <authorList>
            <person name="Fouks B."/>
            <person name="Harrison M.C."/>
            <person name="Mikhailova A.A."/>
            <person name="Marchal E."/>
            <person name="English S."/>
            <person name="Carruthers M."/>
            <person name="Jennings E.C."/>
            <person name="Chiamaka E.L."/>
            <person name="Frigard R.A."/>
            <person name="Pippel M."/>
            <person name="Attardo G.M."/>
            <person name="Benoit J.B."/>
            <person name="Bornberg-Bauer E."/>
            <person name="Tobe S.S."/>
        </authorList>
    </citation>
    <scope>NUCLEOTIDE SEQUENCE</scope>
    <source>
        <strain evidence="10">Stay&amp;Tobe</strain>
    </source>
</reference>
<dbReference type="Pfam" id="PF01612">
    <property type="entry name" value="DNA_pol_A_exo1"/>
    <property type="match status" value="1"/>
</dbReference>
<dbReference type="NCBIfam" id="TIGR00214">
    <property type="entry name" value="lipB"/>
    <property type="match status" value="1"/>
</dbReference>
<dbReference type="AlphaFoldDB" id="A0AAD7ZBN1"/>
<dbReference type="Pfam" id="PF21948">
    <property type="entry name" value="LplA-B_cat"/>
    <property type="match status" value="1"/>
</dbReference>
<dbReference type="InterPro" id="IPR020605">
    <property type="entry name" value="Octanoyltransferase_CS"/>
</dbReference>
<dbReference type="InterPro" id="IPR004143">
    <property type="entry name" value="BPL_LPL_catalytic"/>
</dbReference>
<comment type="pathway">
    <text evidence="2">Protein modification; protein lipoylation via endogenous pathway; protein N(6)-(lipoyl)lysine from octanoyl-[acyl-carrier-protein]: step 1/2.</text>
</comment>
<evidence type="ECO:0000313" key="10">
    <source>
        <dbReference type="EMBL" id="KAJ9577342.1"/>
    </source>
</evidence>
<keyword evidence="5" id="KW-0808">Transferase</keyword>
<protein>
    <recommendedName>
        <fullName evidence="4">lipoyl(octanoyl) transferase</fullName>
        <ecNumber evidence="4">2.3.1.181</ecNumber>
    </recommendedName>
    <alternativeName>
        <fullName evidence="7">Lipoate-protein ligase B</fullName>
    </alternativeName>
    <alternativeName>
        <fullName evidence="8">Lipoyl/octanoyl transferase</fullName>
    </alternativeName>
</protein>
<feature type="domain" description="BPL/LPL catalytic" evidence="9">
    <location>
        <begin position="206"/>
        <end position="386"/>
    </location>
</feature>
<evidence type="ECO:0000313" key="11">
    <source>
        <dbReference type="Proteomes" id="UP001233999"/>
    </source>
</evidence>
<sequence length="396" mass="45157">MGIIHYYDNVSDCNVACKNLIKEAESQNELILGFDMEWPVDFRTGSGKTALIQICPEEQTCYLFHVGCMETLPEALTHLLQHSKVRLVGLNIKNDLWKLSRDFQIIVKPIIDSRVVDLSEFANKVLNSGQTWSLDRLTLHLRSLADDTVRKSNWMIQNLSKTQQCYAATDAYQTTMVALFRIGQMSYGSALRLQKLLEARHKESKNDIHDVLILVEHTPVYTIGIRSKDYSKEVEDKLVSLGADFHRTNRGGLITFHGPGQLVVYPILNLKNYQPSVRWYVNKIEQTVIDVCKELNIEAQTSPHTGVWVEDRKICAVGIHGSRYVTTHGLALNCNTDLNWFSHIVPCGIEGKEVTSLTKELKTDFTIQDTIPIFLNSFSKLFQCSLSELYWFQDLL</sequence>
<dbReference type="EMBL" id="JASPKZ010009365">
    <property type="protein sequence ID" value="KAJ9577342.1"/>
    <property type="molecule type" value="Genomic_DNA"/>
</dbReference>
<dbReference type="InterPro" id="IPR036397">
    <property type="entry name" value="RNaseH_sf"/>
</dbReference>
<dbReference type="CDD" id="cd16444">
    <property type="entry name" value="LipB"/>
    <property type="match status" value="1"/>
</dbReference>
<dbReference type="Proteomes" id="UP001233999">
    <property type="component" value="Unassembled WGS sequence"/>
</dbReference>
<dbReference type="PROSITE" id="PS51733">
    <property type="entry name" value="BPL_LPL_CATALYTIC"/>
    <property type="match status" value="1"/>
</dbReference>
<feature type="non-terminal residue" evidence="10">
    <location>
        <position position="1"/>
    </location>
</feature>
<reference evidence="10" key="2">
    <citation type="submission" date="2023-05" db="EMBL/GenBank/DDBJ databases">
        <authorList>
            <person name="Fouks B."/>
        </authorList>
    </citation>
    <scope>NUCLEOTIDE SEQUENCE</scope>
    <source>
        <strain evidence="10">Stay&amp;Tobe</strain>
        <tissue evidence="10">Testes</tissue>
    </source>
</reference>
<dbReference type="InterPro" id="IPR002562">
    <property type="entry name" value="3'-5'_exonuclease_dom"/>
</dbReference>
<dbReference type="PANTHER" id="PTHR10993">
    <property type="entry name" value="OCTANOYLTRANSFERASE"/>
    <property type="match status" value="1"/>
</dbReference>
<proteinExistence type="inferred from homology"/>
<dbReference type="GO" id="GO:0003676">
    <property type="term" value="F:nucleic acid binding"/>
    <property type="evidence" value="ECO:0007669"/>
    <property type="project" value="InterPro"/>
</dbReference>
<dbReference type="SMART" id="SM00474">
    <property type="entry name" value="35EXOc"/>
    <property type="match status" value="1"/>
</dbReference>
<comment type="similarity">
    <text evidence="3">Belongs to the LipB family.</text>
</comment>
<dbReference type="NCBIfam" id="NF010925">
    <property type="entry name" value="PRK14345.1"/>
    <property type="match status" value="1"/>
</dbReference>
<dbReference type="Gene3D" id="3.30.420.10">
    <property type="entry name" value="Ribonuclease H-like superfamily/Ribonuclease H"/>
    <property type="match status" value="1"/>
</dbReference>
<dbReference type="Gene3D" id="3.30.930.10">
    <property type="entry name" value="Bira Bifunctional Protein, Domain 2"/>
    <property type="match status" value="1"/>
</dbReference>
<gene>
    <name evidence="10" type="ORF">L9F63_006086</name>
</gene>
<evidence type="ECO:0000256" key="5">
    <source>
        <dbReference type="ARBA" id="ARBA00022679"/>
    </source>
</evidence>
<evidence type="ECO:0000256" key="3">
    <source>
        <dbReference type="ARBA" id="ARBA00007907"/>
    </source>
</evidence>
<dbReference type="InterPro" id="IPR045864">
    <property type="entry name" value="aa-tRNA-synth_II/BPL/LPL"/>
</dbReference>
<dbReference type="SUPFAM" id="SSF55681">
    <property type="entry name" value="Class II aaRS and biotin synthetases"/>
    <property type="match status" value="1"/>
</dbReference>
<dbReference type="GO" id="GO:0009249">
    <property type="term" value="P:protein lipoylation"/>
    <property type="evidence" value="ECO:0007669"/>
    <property type="project" value="InterPro"/>
</dbReference>
<dbReference type="GO" id="GO:0006139">
    <property type="term" value="P:nucleobase-containing compound metabolic process"/>
    <property type="evidence" value="ECO:0007669"/>
    <property type="project" value="InterPro"/>
</dbReference>
<dbReference type="InterPro" id="IPR012337">
    <property type="entry name" value="RNaseH-like_sf"/>
</dbReference>
<dbReference type="EC" id="2.3.1.181" evidence="4"/>
<dbReference type="GO" id="GO:0008408">
    <property type="term" value="F:3'-5' exonuclease activity"/>
    <property type="evidence" value="ECO:0007669"/>
    <property type="project" value="InterPro"/>
</dbReference>
<evidence type="ECO:0000256" key="6">
    <source>
        <dbReference type="ARBA" id="ARBA00023315"/>
    </source>
</evidence>
<name>A0AAD7ZBN1_DIPPU</name>
<evidence type="ECO:0000256" key="8">
    <source>
        <dbReference type="ARBA" id="ARBA00033331"/>
    </source>
</evidence>
<evidence type="ECO:0000256" key="2">
    <source>
        <dbReference type="ARBA" id="ARBA00004821"/>
    </source>
</evidence>
<comment type="caution">
    <text evidence="10">The sequence shown here is derived from an EMBL/GenBank/DDBJ whole genome shotgun (WGS) entry which is preliminary data.</text>
</comment>
<dbReference type="GO" id="GO:0033819">
    <property type="term" value="F:lipoyl(octanoyl) transferase activity"/>
    <property type="evidence" value="ECO:0007669"/>
    <property type="project" value="UniProtKB-EC"/>
</dbReference>
<dbReference type="PANTHER" id="PTHR10993:SF7">
    <property type="entry name" value="LIPOYLTRANSFERASE 2, MITOCHONDRIAL-RELATED"/>
    <property type="match status" value="1"/>
</dbReference>
<dbReference type="HAMAP" id="MF_00013">
    <property type="entry name" value="LipB"/>
    <property type="match status" value="1"/>
</dbReference>
<comment type="subcellular location">
    <subcellularLocation>
        <location evidence="1">Mitochondrion</location>
    </subcellularLocation>
</comment>
<dbReference type="InterPro" id="IPR000544">
    <property type="entry name" value="Octanoyltransferase"/>
</dbReference>
<organism evidence="10 11">
    <name type="scientific">Diploptera punctata</name>
    <name type="common">Pacific beetle cockroach</name>
    <dbReference type="NCBI Taxonomy" id="6984"/>
    <lineage>
        <taxon>Eukaryota</taxon>
        <taxon>Metazoa</taxon>
        <taxon>Ecdysozoa</taxon>
        <taxon>Arthropoda</taxon>
        <taxon>Hexapoda</taxon>
        <taxon>Insecta</taxon>
        <taxon>Pterygota</taxon>
        <taxon>Neoptera</taxon>
        <taxon>Polyneoptera</taxon>
        <taxon>Dictyoptera</taxon>
        <taxon>Blattodea</taxon>
        <taxon>Blaberoidea</taxon>
        <taxon>Blaberidae</taxon>
        <taxon>Diplopterinae</taxon>
        <taxon>Diploptera</taxon>
    </lineage>
</organism>